<dbReference type="EMBL" id="JAIVFP010000001">
    <property type="protein sequence ID" value="MCI4682551.1"/>
    <property type="molecule type" value="Genomic_DNA"/>
</dbReference>
<dbReference type="RefSeq" id="WP_243066554.1">
    <property type="nucleotide sequence ID" value="NZ_JAIVFK010000004.1"/>
</dbReference>
<dbReference type="Pfam" id="PF04138">
    <property type="entry name" value="GtrA_DPMS_TM"/>
    <property type="match status" value="1"/>
</dbReference>
<evidence type="ECO:0000313" key="8">
    <source>
        <dbReference type="EMBL" id="MCI4682551.1"/>
    </source>
</evidence>
<evidence type="ECO:0000256" key="3">
    <source>
        <dbReference type="ARBA" id="ARBA00022692"/>
    </source>
</evidence>
<protein>
    <submittedName>
        <fullName evidence="8">GtrA family protein</fullName>
    </submittedName>
</protein>
<feature type="transmembrane region" description="Helical" evidence="6">
    <location>
        <begin position="73"/>
        <end position="92"/>
    </location>
</feature>
<evidence type="ECO:0000256" key="1">
    <source>
        <dbReference type="ARBA" id="ARBA00004141"/>
    </source>
</evidence>
<comment type="similarity">
    <text evidence="2">Belongs to the GtrA family.</text>
</comment>
<evidence type="ECO:0000256" key="2">
    <source>
        <dbReference type="ARBA" id="ARBA00009399"/>
    </source>
</evidence>
<feature type="transmembrane region" description="Helical" evidence="6">
    <location>
        <begin position="32"/>
        <end position="53"/>
    </location>
</feature>
<keyword evidence="9" id="KW-1185">Reference proteome</keyword>
<comment type="subcellular location">
    <subcellularLocation>
        <location evidence="1">Membrane</location>
        <topology evidence="1">Multi-pass membrane protein</topology>
    </subcellularLocation>
</comment>
<dbReference type="InterPro" id="IPR007267">
    <property type="entry name" value="GtrA_DPMS_TM"/>
</dbReference>
<feature type="transmembrane region" description="Helical" evidence="6">
    <location>
        <begin position="98"/>
        <end position="117"/>
    </location>
</feature>
<comment type="caution">
    <text evidence="8">The sequence shown here is derived from an EMBL/GenBank/DDBJ whole genome shotgun (WGS) entry which is preliminary data.</text>
</comment>
<gene>
    <name evidence="8" type="ORF">K2U94_07215</name>
</gene>
<dbReference type="PANTHER" id="PTHR38459:SF1">
    <property type="entry name" value="PROPHAGE BACTOPRENOL-LINKED GLUCOSE TRANSLOCASE HOMOLOG"/>
    <property type="match status" value="1"/>
</dbReference>
<proteinExistence type="inferred from homology"/>
<keyword evidence="4 6" id="KW-1133">Transmembrane helix</keyword>
<organism evidence="8 9">
    <name type="scientific">Candidatus Rhodoblastus alkanivorans</name>
    <dbReference type="NCBI Taxonomy" id="2954117"/>
    <lineage>
        <taxon>Bacteria</taxon>
        <taxon>Pseudomonadati</taxon>
        <taxon>Pseudomonadota</taxon>
        <taxon>Alphaproteobacteria</taxon>
        <taxon>Hyphomicrobiales</taxon>
        <taxon>Rhodoblastaceae</taxon>
        <taxon>Rhodoblastus</taxon>
    </lineage>
</organism>
<sequence>MSLRRQFSSFFIVGSIATATHYSVLISLKELAHWRVIPATLCGFCLGGLVSYVLNRRHTFASDRAHVEAGWRFFTVSAVGFFLTWGLMRLFVVEWHAPYLPAQMVTTGLVMFWNFGANRQWTFRPQSACPAIGTRH</sequence>
<dbReference type="Proteomes" id="UP001139104">
    <property type="component" value="Unassembled WGS sequence"/>
</dbReference>
<reference evidence="8" key="1">
    <citation type="journal article" date="2022" name="ISME J.">
        <title>Identification of active gaseous-alkane degraders at natural gas seeps.</title>
        <authorList>
            <person name="Farhan Ul Haque M."/>
            <person name="Hernandez M."/>
            <person name="Crombie A.T."/>
            <person name="Murrell J.C."/>
        </authorList>
    </citation>
    <scope>NUCLEOTIDE SEQUENCE</scope>
    <source>
        <strain evidence="8">PC2</strain>
    </source>
</reference>
<feature type="transmembrane region" description="Helical" evidence="6">
    <location>
        <begin position="7"/>
        <end position="26"/>
    </location>
</feature>
<feature type="domain" description="GtrA/DPMS transmembrane" evidence="7">
    <location>
        <begin position="10"/>
        <end position="123"/>
    </location>
</feature>
<keyword evidence="5 6" id="KW-0472">Membrane</keyword>
<keyword evidence="3 6" id="KW-0812">Transmembrane</keyword>
<evidence type="ECO:0000259" key="7">
    <source>
        <dbReference type="Pfam" id="PF04138"/>
    </source>
</evidence>
<evidence type="ECO:0000256" key="4">
    <source>
        <dbReference type="ARBA" id="ARBA00022989"/>
    </source>
</evidence>
<evidence type="ECO:0000256" key="5">
    <source>
        <dbReference type="ARBA" id="ARBA00023136"/>
    </source>
</evidence>
<accession>A0ABS9Z506</accession>
<evidence type="ECO:0000313" key="9">
    <source>
        <dbReference type="Proteomes" id="UP001139104"/>
    </source>
</evidence>
<name>A0ABS9Z506_9HYPH</name>
<evidence type="ECO:0000256" key="6">
    <source>
        <dbReference type="SAM" id="Phobius"/>
    </source>
</evidence>
<dbReference type="PANTHER" id="PTHR38459">
    <property type="entry name" value="PROPHAGE BACTOPRENOL-LINKED GLUCOSE TRANSLOCASE HOMOLOG"/>
    <property type="match status" value="1"/>
</dbReference>
<dbReference type="InterPro" id="IPR051401">
    <property type="entry name" value="GtrA_CellWall_Glycosyl"/>
</dbReference>